<evidence type="ECO:0000256" key="1">
    <source>
        <dbReference type="SAM" id="SignalP"/>
    </source>
</evidence>
<dbReference type="RefSeq" id="WP_346823055.1">
    <property type="nucleotide sequence ID" value="NZ_JBDKWZ010000013.1"/>
</dbReference>
<accession>A0AAW9RZG0</accession>
<reference evidence="2 3" key="1">
    <citation type="submission" date="2024-04" db="EMBL/GenBank/DDBJ databases">
        <title>Novel genus in family Flammeovirgaceae.</title>
        <authorList>
            <person name="Nguyen T.H."/>
            <person name="Vuong T.Q."/>
            <person name="Le H."/>
            <person name="Kim S.-G."/>
        </authorList>
    </citation>
    <scope>NUCLEOTIDE SEQUENCE [LARGE SCALE GENOMIC DNA]</scope>
    <source>
        <strain evidence="2 3">JCM 23209</strain>
    </source>
</reference>
<feature type="chain" id="PRO_5043824527" evidence="1">
    <location>
        <begin position="20"/>
        <end position="267"/>
    </location>
</feature>
<dbReference type="PROSITE" id="PS51257">
    <property type="entry name" value="PROKAR_LIPOPROTEIN"/>
    <property type="match status" value="1"/>
</dbReference>
<dbReference type="Proteomes" id="UP001403385">
    <property type="component" value="Unassembled WGS sequence"/>
</dbReference>
<dbReference type="EMBL" id="JBDKWZ010000013">
    <property type="protein sequence ID" value="MEN7550274.1"/>
    <property type="molecule type" value="Genomic_DNA"/>
</dbReference>
<protein>
    <submittedName>
        <fullName evidence="2">DUF6567 family protein</fullName>
    </submittedName>
</protein>
<sequence>MLKSTIFILLSTIFFTSCAFHNGNLSGTTVVLDPSYKPVGLAYGTAQTSKAFGIGGNSKDALVLEAKKSMYLNYPLESGQVYGNYTIDFKNSINPFTQTTKVIVSADILSNDSTATWKISDELGERVLQIDGFSIGQEVIIKSKKGEAPLKGKILNSEDEDGPFLVGYTNQYGIYKTESIPAWDLQFEVEKNEKFTQKVEKKTAEKELKVGDKVMFKKYYTEEKGVILEIIKEKSKALIEYQDNKEKKLQVKVPLSRVRKIENTTNE</sequence>
<evidence type="ECO:0000313" key="3">
    <source>
        <dbReference type="Proteomes" id="UP001403385"/>
    </source>
</evidence>
<dbReference type="Pfam" id="PF20205">
    <property type="entry name" value="DUF6567"/>
    <property type="match status" value="1"/>
</dbReference>
<dbReference type="AlphaFoldDB" id="A0AAW9RZG0"/>
<proteinExistence type="predicted"/>
<keyword evidence="3" id="KW-1185">Reference proteome</keyword>
<keyword evidence="1" id="KW-0732">Signal</keyword>
<organism evidence="2 3">
    <name type="scientific">Rapidithrix thailandica</name>
    <dbReference type="NCBI Taxonomy" id="413964"/>
    <lineage>
        <taxon>Bacteria</taxon>
        <taxon>Pseudomonadati</taxon>
        <taxon>Bacteroidota</taxon>
        <taxon>Cytophagia</taxon>
        <taxon>Cytophagales</taxon>
        <taxon>Flammeovirgaceae</taxon>
        <taxon>Rapidithrix</taxon>
    </lineage>
</organism>
<feature type="signal peptide" evidence="1">
    <location>
        <begin position="1"/>
        <end position="19"/>
    </location>
</feature>
<evidence type="ECO:0000313" key="2">
    <source>
        <dbReference type="EMBL" id="MEN7550274.1"/>
    </source>
</evidence>
<comment type="caution">
    <text evidence="2">The sequence shown here is derived from an EMBL/GenBank/DDBJ whole genome shotgun (WGS) entry which is preliminary data.</text>
</comment>
<dbReference type="InterPro" id="IPR046697">
    <property type="entry name" value="DUF6567"/>
</dbReference>
<name>A0AAW9RZG0_9BACT</name>
<gene>
    <name evidence="2" type="ORF">AAG747_20310</name>
</gene>